<dbReference type="AlphaFoldDB" id="A0A4P8DKU8"/>
<sequence>MISDSCVTPIRVGLICPARQFAGGGSSYEKGTRHSASARFKIKALAMRLILAERAPIALAVSRQVAVMVATSLIIARACGSVRARKTPTRLPADRASRCPRRDGCSPSAPEPSDRSERV</sequence>
<name>A0A4P8DKU8_RHIRH</name>
<keyword evidence="2" id="KW-0614">Plasmid</keyword>
<feature type="region of interest" description="Disordered" evidence="1">
    <location>
        <begin position="86"/>
        <end position="119"/>
    </location>
</feature>
<evidence type="ECO:0000313" key="2">
    <source>
        <dbReference type="EMBL" id="QCL10980.1"/>
    </source>
</evidence>
<proteinExistence type="predicted"/>
<organism evidence="2">
    <name type="scientific">Rhizobium rhizogenes</name>
    <name type="common">Agrobacterium rhizogenes</name>
    <dbReference type="NCBI Taxonomy" id="359"/>
    <lineage>
        <taxon>Bacteria</taxon>
        <taxon>Pseudomonadati</taxon>
        <taxon>Pseudomonadota</taxon>
        <taxon>Alphaproteobacteria</taxon>
        <taxon>Hyphomicrobiales</taxon>
        <taxon>Rhizobiaceae</taxon>
        <taxon>Rhizobium/Agrobacterium group</taxon>
        <taxon>Rhizobium</taxon>
    </lineage>
</organism>
<protein>
    <submittedName>
        <fullName evidence="2">Uncharacterized protein</fullName>
    </submittedName>
</protein>
<evidence type="ECO:0000256" key="1">
    <source>
        <dbReference type="SAM" id="MobiDB-lite"/>
    </source>
</evidence>
<geneLocation type="plasmid" evidence="2">
    <name>pTiC6.5</name>
</geneLocation>
<reference evidence="2" key="1">
    <citation type="journal article" date="2019" name="Genome Biol. Evol.">
        <title>Evolutionary Relatedness and Classification of Tumour-Inducing and Opine-Catabolic Plasmids in Three Rhizobium rhizogenes Strains Isolated from the Same Crown Gall Tumour.</title>
        <authorList>
            <person name="Kuzmanovic N."/>
            <person name="Pulawska J."/>
        </authorList>
    </citation>
    <scope>NUCLEOTIDE SEQUENCE</scope>
    <source>
        <strain evidence="2">C6.5</strain>
        <plasmid evidence="2">pTiC6.5</plasmid>
    </source>
</reference>
<accession>A0A4P8DKU8</accession>
<gene>
    <name evidence="2" type="ORF">pTiC6.5_145</name>
</gene>
<dbReference type="EMBL" id="MK318986">
    <property type="protein sequence ID" value="QCL10980.1"/>
    <property type="molecule type" value="Genomic_DNA"/>
</dbReference>
<feature type="compositionally biased region" description="Basic and acidic residues" evidence="1">
    <location>
        <begin position="92"/>
        <end position="104"/>
    </location>
</feature>